<organism evidence="2 3">
    <name type="scientific">Dictyostelium firmibasis</name>
    <dbReference type="NCBI Taxonomy" id="79012"/>
    <lineage>
        <taxon>Eukaryota</taxon>
        <taxon>Amoebozoa</taxon>
        <taxon>Evosea</taxon>
        <taxon>Eumycetozoa</taxon>
        <taxon>Dictyostelia</taxon>
        <taxon>Dictyosteliales</taxon>
        <taxon>Dictyosteliaceae</taxon>
        <taxon>Dictyostelium</taxon>
    </lineage>
</organism>
<dbReference type="SUPFAM" id="SSF55394">
    <property type="entry name" value="Bactericidal permeability-increasing protein, BPI"/>
    <property type="match status" value="1"/>
</dbReference>
<dbReference type="EMBL" id="JAVFKY010000003">
    <property type="protein sequence ID" value="KAK5578697.1"/>
    <property type="molecule type" value="Genomic_DNA"/>
</dbReference>
<accession>A0AAN7TYV7</accession>
<dbReference type="InterPro" id="IPR017943">
    <property type="entry name" value="Bactericidal_perm-incr_a/b_dom"/>
</dbReference>
<name>A0AAN7TYV7_9MYCE</name>
<evidence type="ECO:0000256" key="1">
    <source>
        <dbReference type="SAM" id="SignalP"/>
    </source>
</evidence>
<feature type="signal peptide" evidence="1">
    <location>
        <begin position="1"/>
        <end position="17"/>
    </location>
</feature>
<proteinExistence type="predicted"/>
<reference evidence="2 3" key="1">
    <citation type="submission" date="2023-11" db="EMBL/GenBank/DDBJ databases">
        <title>Dfirmibasis_genome.</title>
        <authorList>
            <person name="Edelbroek B."/>
            <person name="Kjellin J."/>
            <person name="Jerlstrom-Hultqvist J."/>
            <person name="Soderbom F."/>
        </authorList>
    </citation>
    <scope>NUCLEOTIDE SEQUENCE [LARGE SCALE GENOMIC DNA]</scope>
    <source>
        <strain evidence="2 3">TNS-C-14</strain>
    </source>
</reference>
<evidence type="ECO:0000313" key="2">
    <source>
        <dbReference type="EMBL" id="KAK5578697.1"/>
    </source>
</evidence>
<dbReference type="Gene3D" id="3.15.10.10">
    <property type="entry name" value="Bactericidal permeability-increasing protein, domain 1"/>
    <property type="match status" value="1"/>
</dbReference>
<keyword evidence="1" id="KW-0732">Signal</keyword>
<feature type="chain" id="PRO_5043011430" description="Lipid-binding serum glycoprotein C-terminal domain-containing protein" evidence="1">
    <location>
        <begin position="18"/>
        <end position="503"/>
    </location>
</feature>
<sequence length="503" mass="53966">MIKFLLLISIVIGVVVSQTGNYPPGGIYVGLSSNFLTNQGQTFTTYAQNELLSMSLPDQSGSSSSASYTFSSFKLGLTLDELFYNELSSDLYQIGWNTIEFELQWNYHICANAIFNPCEDGNIQVGTVSGATTAVASNLIILFNSTSSSIVATNTTMSFDQGAIQVNVHCSNAICVIPVGDIANDVAQNFITELTNGITKAINNQAPTIEALFTPIKLIPMTLPNGDSLWINLEGTLVEESNPVADLPTITAALNGGVILENTDGNYVYPSQLPSYIPSDSQLESFTTDYSITFTGFFIESLFDAVFASAIPMTINPDEVPAASPVHLNTSDDFFSGVAPGLSQYPNLGIQIDCYSPVTPLVSINSSVISLVNLELSADFIVLNGDNPFTAFSVLFTIDAGVSTDIVTDSPSTFSLNSTLTSMTPNATIISTNVGSVDPTGFVQLMQMVQGIIKIPSPSYSVPSKYSMSNTQLQLGNQVIQITFDLVDSLEQEKIHKKPINFN</sequence>
<dbReference type="Gene3D" id="3.15.20.10">
    <property type="entry name" value="Bactericidal permeability-increasing protein, domain 2"/>
    <property type="match status" value="1"/>
</dbReference>
<gene>
    <name evidence="2" type="ORF">RB653_008370</name>
</gene>
<protein>
    <recommendedName>
        <fullName evidence="4">Lipid-binding serum glycoprotein C-terminal domain-containing protein</fullName>
    </recommendedName>
</protein>
<dbReference type="AlphaFoldDB" id="A0AAN7TYV7"/>
<keyword evidence="3" id="KW-1185">Reference proteome</keyword>
<dbReference type="Proteomes" id="UP001344447">
    <property type="component" value="Unassembled WGS sequence"/>
</dbReference>
<evidence type="ECO:0000313" key="3">
    <source>
        <dbReference type="Proteomes" id="UP001344447"/>
    </source>
</evidence>
<comment type="caution">
    <text evidence="2">The sequence shown here is derived from an EMBL/GenBank/DDBJ whole genome shotgun (WGS) entry which is preliminary data.</text>
</comment>
<evidence type="ECO:0008006" key="4">
    <source>
        <dbReference type="Google" id="ProtNLM"/>
    </source>
</evidence>
<dbReference type="GO" id="GO:0008289">
    <property type="term" value="F:lipid binding"/>
    <property type="evidence" value="ECO:0007669"/>
    <property type="project" value="InterPro"/>
</dbReference>